<dbReference type="PANTHER" id="PTHR33148:SF3">
    <property type="entry name" value="DUF4228 DOMAIN PROTEIN"/>
    <property type="match status" value="1"/>
</dbReference>
<dbReference type="EMBL" id="MTKT01001090">
    <property type="protein sequence ID" value="OWM86230.1"/>
    <property type="molecule type" value="Genomic_DNA"/>
</dbReference>
<dbReference type="InterPro" id="IPR025322">
    <property type="entry name" value="PADRE_dom"/>
</dbReference>
<proteinExistence type="predicted"/>
<accession>A0A218XN54</accession>
<dbReference type="PANTHER" id="PTHR33148">
    <property type="entry name" value="PLASTID MOVEMENT IMPAIRED PROTEIN-RELATED"/>
    <property type="match status" value="1"/>
</dbReference>
<evidence type="ECO:0000313" key="2">
    <source>
        <dbReference type="EMBL" id="OWM86230.1"/>
    </source>
</evidence>
<evidence type="ECO:0000313" key="3">
    <source>
        <dbReference type="Proteomes" id="UP000197138"/>
    </source>
</evidence>
<feature type="region of interest" description="Disordered" evidence="1">
    <location>
        <begin position="178"/>
        <end position="236"/>
    </location>
</feature>
<protein>
    <recommendedName>
        <fullName evidence="4">Plastid movement impaired 2</fullName>
    </recommendedName>
</protein>
<evidence type="ECO:0000256" key="1">
    <source>
        <dbReference type="SAM" id="MobiDB-lite"/>
    </source>
</evidence>
<organism evidence="2 3">
    <name type="scientific">Punica granatum</name>
    <name type="common">Pomegranate</name>
    <dbReference type="NCBI Taxonomy" id="22663"/>
    <lineage>
        <taxon>Eukaryota</taxon>
        <taxon>Viridiplantae</taxon>
        <taxon>Streptophyta</taxon>
        <taxon>Embryophyta</taxon>
        <taxon>Tracheophyta</taxon>
        <taxon>Spermatophyta</taxon>
        <taxon>Magnoliopsida</taxon>
        <taxon>eudicotyledons</taxon>
        <taxon>Gunneridae</taxon>
        <taxon>Pentapetalae</taxon>
        <taxon>rosids</taxon>
        <taxon>malvids</taxon>
        <taxon>Myrtales</taxon>
        <taxon>Lythraceae</taxon>
        <taxon>Punica</taxon>
    </lineage>
</organism>
<gene>
    <name evidence="2" type="ORF">CDL15_Pgr011054</name>
</gene>
<reference evidence="3" key="1">
    <citation type="journal article" date="2017" name="Plant J.">
        <title>The pomegranate (Punica granatum L.) genome and the genomics of punicalagin biosynthesis.</title>
        <authorList>
            <person name="Qin G."/>
            <person name="Xu C."/>
            <person name="Ming R."/>
            <person name="Tang H."/>
            <person name="Guyot R."/>
            <person name="Kramer E.M."/>
            <person name="Hu Y."/>
            <person name="Yi X."/>
            <person name="Qi Y."/>
            <person name="Xu X."/>
            <person name="Gao Z."/>
            <person name="Pan H."/>
            <person name="Jian J."/>
            <person name="Tian Y."/>
            <person name="Yue Z."/>
            <person name="Xu Y."/>
        </authorList>
    </citation>
    <scope>NUCLEOTIDE SEQUENCE [LARGE SCALE GENOMIC DNA]</scope>
    <source>
        <strain evidence="3">cv. Dabenzi</strain>
    </source>
</reference>
<name>A0A218XN54_PUNGR</name>
<dbReference type="Pfam" id="PF14009">
    <property type="entry name" value="PADRE"/>
    <property type="match status" value="1"/>
</dbReference>
<sequence>MGNAIGGKNRKVAKVMKITGETLKFKAPVEAGEVLRDYPGLVLLESESVKHYGTRAKPLGAHERLEPRRLYFLVELPKERAVPRRVRSGINMSAKDRLESLMLSRRSASDLSILAKPAGDDVPGPLDAGRDKGKEVVGSGVRVRLRLPKGELERVMRESRDEADAAEKIINLYIQANKDGNKNNDDEVDGEGNVTDDLMEQQQQLHRKGSHGRREEGPKKREKRPKRVSFLAAREGGMQIAVAS</sequence>
<comment type="caution">
    <text evidence="2">The sequence shown here is derived from an EMBL/GenBank/DDBJ whole genome shotgun (WGS) entry which is preliminary data.</text>
</comment>
<evidence type="ECO:0008006" key="4">
    <source>
        <dbReference type="Google" id="ProtNLM"/>
    </source>
</evidence>
<dbReference type="AlphaFoldDB" id="A0A218XN54"/>
<dbReference type="Proteomes" id="UP000197138">
    <property type="component" value="Unassembled WGS sequence"/>
</dbReference>